<sequence length="197" mass="22668">MNQQLDQDIARRKYGVSRKQLFTSRRYLELAIAKRCRLHKLIRQRFSLALKIQQMACNDKTSSRKMLYQSQASFSAMNPVAVMNQQRSRLQFTKTYQSWMSTPELNSNGENDKKPAKEKDTRTIPCRKEKIKRRQQREGRTQEDEAVDNHSREELIVVSAAESSLACLDEAVDNHSREELIVVSAAESSLACLGAFP</sequence>
<name>A0A2Z7BL47_9LAMI</name>
<gene>
    <name evidence="2" type="ORF">F511_36009</name>
</gene>
<dbReference type="Proteomes" id="UP000250235">
    <property type="component" value="Unassembled WGS sequence"/>
</dbReference>
<feature type="compositionally biased region" description="Basic and acidic residues" evidence="1">
    <location>
        <begin position="136"/>
        <end position="148"/>
    </location>
</feature>
<evidence type="ECO:0000313" key="3">
    <source>
        <dbReference type="Proteomes" id="UP000250235"/>
    </source>
</evidence>
<keyword evidence="3" id="KW-1185">Reference proteome</keyword>
<organism evidence="2 3">
    <name type="scientific">Dorcoceras hygrometricum</name>
    <dbReference type="NCBI Taxonomy" id="472368"/>
    <lineage>
        <taxon>Eukaryota</taxon>
        <taxon>Viridiplantae</taxon>
        <taxon>Streptophyta</taxon>
        <taxon>Embryophyta</taxon>
        <taxon>Tracheophyta</taxon>
        <taxon>Spermatophyta</taxon>
        <taxon>Magnoliopsida</taxon>
        <taxon>eudicotyledons</taxon>
        <taxon>Gunneridae</taxon>
        <taxon>Pentapetalae</taxon>
        <taxon>asterids</taxon>
        <taxon>lamiids</taxon>
        <taxon>Lamiales</taxon>
        <taxon>Gesneriaceae</taxon>
        <taxon>Didymocarpoideae</taxon>
        <taxon>Trichosporeae</taxon>
        <taxon>Loxocarpinae</taxon>
        <taxon>Dorcoceras</taxon>
    </lineage>
</organism>
<dbReference type="EMBL" id="KV006397">
    <property type="protein sequence ID" value="KZV32646.1"/>
    <property type="molecule type" value="Genomic_DNA"/>
</dbReference>
<dbReference type="AlphaFoldDB" id="A0A2Z7BL47"/>
<reference evidence="2 3" key="1">
    <citation type="journal article" date="2015" name="Proc. Natl. Acad. Sci. U.S.A.">
        <title>The resurrection genome of Boea hygrometrica: A blueprint for survival of dehydration.</title>
        <authorList>
            <person name="Xiao L."/>
            <person name="Yang G."/>
            <person name="Zhang L."/>
            <person name="Yang X."/>
            <person name="Zhao S."/>
            <person name="Ji Z."/>
            <person name="Zhou Q."/>
            <person name="Hu M."/>
            <person name="Wang Y."/>
            <person name="Chen M."/>
            <person name="Xu Y."/>
            <person name="Jin H."/>
            <person name="Xiao X."/>
            <person name="Hu G."/>
            <person name="Bao F."/>
            <person name="Hu Y."/>
            <person name="Wan P."/>
            <person name="Li L."/>
            <person name="Deng X."/>
            <person name="Kuang T."/>
            <person name="Xiang C."/>
            <person name="Zhu J.K."/>
            <person name="Oliver M.J."/>
            <person name="He Y."/>
        </authorList>
    </citation>
    <scope>NUCLEOTIDE SEQUENCE [LARGE SCALE GENOMIC DNA]</scope>
    <source>
        <strain evidence="3">cv. XS01</strain>
    </source>
</reference>
<accession>A0A2Z7BL47</accession>
<evidence type="ECO:0000313" key="2">
    <source>
        <dbReference type="EMBL" id="KZV32646.1"/>
    </source>
</evidence>
<proteinExistence type="predicted"/>
<feature type="compositionally biased region" description="Basic and acidic residues" evidence="1">
    <location>
        <begin position="110"/>
        <end position="128"/>
    </location>
</feature>
<evidence type="ECO:0000256" key="1">
    <source>
        <dbReference type="SAM" id="MobiDB-lite"/>
    </source>
</evidence>
<feature type="region of interest" description="Disordered" evidence="1">
    <location>
        <begin position="101"/>
        <end position="148"/>
    </location>
</feature>
<protein>
    <submittedName>
        <fullName evidence="2">Polypyrimidine tract-binding protein2</fullName>
    </submittedName>
</protein>